<dbReference type="STRING" id="294935.ATN88_16355"/>
<protein>
    <submittedName>
        <fullName evidence="2">Acetyltransferase</fullName>
    </submittedName>
</protein>
<gene>
    <name evidence="2" type="ORF">ATN88_16355</name>
</gene>
<dbReference type="SUPFAM" id="SSF55729">
    <property type="entry name" value="Acyl-CoA N-acyltransferases (Nat)"/>
    <property type="match status" value="1"/>
</dbReference>
<evidence type="ECO:0000313" key="3">
    <source>
        <dbReference type="Proteomes" id="UP000070529"/>
    </source>
</evidence>
<dbReference type="InterPro" id="IPR016181">
    <property type="entry name" value="Acyl_CoA_acyltransferase"/>
</dbReference>
<dbReference type="AlphaFoldDB" id="A0A135I5W2"/>
<comment type="caution">
    <text evidence="2">The sequence shown here is derived from an EMBL/GenBank/DDBJ whole genome shotgun (WGS) entry which is preliminary data.</text>
</comment>
<proteinExistence type="predicted"/>
<feature type="domain" description="N-acetyltransferase" evidence="1">
    <location>
        <begin position="1"/>
        <end position="160"/>
    </location>
</feature>
<dbReference type="PANTHER" id="PTHR43415:SF5">
    <property type="entry name" value="ACETYLTRANSFERASE"/>
    <property type="match status" value="1"/>
</dbReference>
<dbReference type="Proteomes" id="UP000070529">
    <property type="component" value="Unassembled WGS sequence"/>
</dbReference>
<evidence type="ECO:0000313" key="2">
    <source>
        <dbReference type="EMBL" id="KXF80840.1"/>
    </source>
</evidence>
<dbReference type="PANTHER" id="PTHR43415">
    <property type="entry name" value="SPERMIDINE N(1)-ACETYLTRANSFERASE"/>
    <property type="match status" value="1"/>
</dbReference>
<dbReference type="EMBL" id="LNTY01000049">
    <property type="protein sequence ID" value="KXF80840.1"/>
    <property type="molecule type" value="Genomic_DNA"/>
</dbReference>
<dbReference type="InterPro" id="IPR000182">
    <property type="entry name" value="GNAT_dom"/>
</dbReference>
<sequence>MLLVPFTDEDAPLLCGWIQSPQQNVLWGGPTFEFPLTELQVRTHLAKPEVSAFLLLHEQRAVGYVELYNVSRQERRLCRVLVADDDNRGKGWGKQLVSLALGVAKEDCDVTTVSLAVFEQNDAAIRCYQSLGFERDDGQTKSRVVEGETWVLLRMIKHLSR</sequence>
<dbReference type="PROSITE" id="PS51186">
    <property type="entry name" value="GNAT"/>
    <property type="match status" value="1"/>
</dbReference>
<organism evidence="2 3">
    <name type="scientific">Enterovibrio coralii</name>
    <dbReference type="NCBI Taxonomy" id="294935"/>
    <lineage>
        <taxon>Bacteria</taxon>
        <taxon>Pseudomonadati</taxon>
        <taxon>Pseudomonadota</taxon>
        <taxon>Gammaproteobacteria</taxon>
        <taxon>Vibrionales</taxon>
        <taxon>Vibrionaceae</taxon>
        <taxon>Enterovibrio</taxon>
    </lineage>
</organism>
<dbReference type="RefSeq" id="WP_067418848.1">
    <property type="nucleotide sequence ID" value="NZ_LNTY01000049.1"/>
</dbReference>
<dbReference type="OrthoDB" id="326501at2"/>
<dbReference type="CDD" id="cd04301">
    <property type="entry name" value="NAT_SF"/>
    <property type="match status" value="1"/>
</dbReference>
<evidence type="ECO:0000259" key="1">
    <source>
        <dbReference type="PROSITE" id="PS51186"/>
    </source>
</evidence>
<reference evidence="2 3" key="1">
    <citation type="submission" date="2015-11" db="EMBL/GenBank/DDBJ databases">
        <title>Genomic Taxonomy of the Vibrionaceae.</title>
        <authorList>
            <person name="Gomez-Gil B."/>
            <person name="Enciso-Ibarra J."/>
        </authorList>
    </citation>
    <scope>NUCLEOTIDE SEQUENCE [LARGE SCALE GENOMIC DNA]</scope>
    <source>
        <strain evidence="2 3">CAIM 912</strain>
    </source>
</reference>
<dbReference type="Pfam" id="PF00583">
    <property type="entry name" value="Acetyltransf_1"/>
    <property type="match status" value="1"/>
</dbReference>
<keyword evidence="2" id="KW-0808">Transferase</keyword>
<accession>A0A135I5W2</accession>
<name>A0A135I5W2_9GAMM</name>
<dbReference type="GO" id="GO:0016747">
    <property type="term" value="F:acyltransferase activity, transferring groups other than amino-acyl groups"/>
    <property type="evidence" value="ECO:0007669"/>
    <property type="project" value="InterPro"/>
</dbReference>
<keyword evidence="3" id="KW-1185">Reference proteome</keyword>
<dbReference type="Gene3D" id="3.40.630.30">
    <property type="match status" value="1"/>
</dbReference>